<keyword evidence="3" id="KW-0677">Repeat</keyword>
<dbReference type="GO" id="GO:0005886">
    <property type="term" value="C:plasma membrane"/>
    <property type="evidence" value="ECO:0007669"/>
    <property type="project" value="TreeGrafter"/>
</dbReference>
<comment type="caution">
    <text evidence="5">The sequence shown here is derived from an EMBL/GenBank/DDBJ whole genome shotgun (WGS) entry which is preliminary data.</text>
</comment>
<dbReference type="Proteomes" id="UP001353858">
    <property type="component" value="Unassembled WGS sequence"/>
</dbReference>
<dbReference type="PANTHER" id="PTHR24369:SF210">
    <property type="entry name" value="CHAOPTIN-RELATED"/>
    <property type="match status" value="1"/>
</dbReference>
<dbReference type="PANTHER" id="PTHR24369">
    <property type="entry name" value="ANTIGEN BSP, PUTATIVE-RELATED"/>
    <property type="match status" value="1"/>
</dbReference>
<keyword evidence="2" id="KW-0732">Signal</keyword>
<name>A0AAN7PKS5_9COLE</name>
<organism evidence="5 6">
    <name type="scientific">Aquatica leii</name>
    <dbReference type="NCBI Taxonomy" id="1421715"/>
    <lineage>
        <taxon>Eukaryota</taxon>
        <taxon>Metazoa</taxon>
        <taxon>Ecdysozoa</taxon>
        <taxon>Arthropoda</taxon>
        <taxon>Hexapoda</taxon>
        <taxon>Insecta</taxon>
        <taxon>Pterygota</taxon>
        <taxon>Neoptera</taxon>
        <taxon>Endopterygota</taxon>
        <taxon>Coleoptera</taxon>
        <taxon>Polyphaga</taxon>
        <taxon>Elateriformia</taxon>
        <taxon>Elateroidea</taxon>
        <taxon>Lampyridae</taxon>
        <taxon>Luciolinae</taxon>
        <taxon>Aquatica</taxon>
    </lineage>
</organism>
<dbReference type="PRINTS" id="PR00019">
    <property type="entry name" value="LEURICHRPT"/>
</dbReference>
<keyword evidence="4" id="KW-0812">Transmembrane</keyword>
<evidence type="ECO:0000313" key="6">
    <source>
        <dbReference type="Proteomes" id="UP001353858"/>
    </source>
</evidence>
<accession>A0AAN7PKS5</accession>
<feature type="transmembrane region" description="Helical" evidence="4">
    <location>
        <begin position="505"/>
        <end position="529"/>
    </location>
</feature>
<dbReference type="InterPro" id="IPR003591">
    <property type="entry name" value="Leu-rich_rpt_typical-subtyp"/>
</dbReference>
<keyword evidence="4" id="KW-0472">Membrane</keyword>
<dbReference type="AlphaFoldDB" id="A0AAN7PKS5"/>
<dbReference type="SUPFAM" id="SSF52058">
    <property type="entry name" value="L domain-like"/>
    <property type="match status" value="1"/>
</dbReference>
<dbReference type="SMART" id="SM00369">
    <property type="entry name" value="LRR_TYP"/>
    <property type="match status" value="6"/>
</dbReference>
<evidence type="ECO:0000313" key="5">
    <source>
        <dbReference type="EMBL" id="KAK4884741.1"/>
    </source>
</evidence>
<protein>
    <submittedName>
        <fullName evidence="5">Uncharacterized protein</fullName>
    </submittedName>
</protein>
<keyword evidence="6" id="KW-1185">Reference proteome</keyword>
<sequence>MINTKHASVTQSLFKDSTQHTLRNMMKKLILIVCISAFFIHRANSHGCEETSSVYLYSSITVTCANNTRSIPAFNKTVNVLKCLDCNIPIVDNTAILINFRGDIFNLSNSHVRKIKMGAFKNFLNNTNQFVFENNEIDYIEPKVFSNFNAIDQIKLRNSKISSLQPGVFDDTSLSVLDLSLNHLSNISFIFDGIKVTKLNLSTNAIKELAEDTFDKVTFWSGRKWRIGTQELDLSKNFLEKIIPNTFKSPNKDNTIRNLYLGTNSINAIENNTFSQLSDLRILSLEENKISSIYKDSFKGLTSMTSLILKKNLITNIPIGLFGDLGRLEMLDLSDNRLSSLSPNTFSGLISLTKLNISHNELKVFEDSHLFPLGKLISLDVSDTKLHDLKLEIIMEHHFRLRVLVLNDNFWTCKHLVQMYKLMNHRGGGFDYPARHFDVPNLHGIACSRVELESYENLSFEEFLNIISQDHVFEDIFDSRINQDQENPYSDIQSVIKNINNITCMFIILTIIGIILFISCVFKFVVLYLRSQNIIKNNKFTFAYAQNQDNVELLH</sequence>
<dbReference type="InterPro" id="IPR001611">
    <property type="entry name" value="Leu-rich_rpt"/>
</dbReference>
<dbReference type="InterPro" id="IPR032675">
    <property type="entry name" value="LRR_dom_sf"/>
</dbReference>
<evidence type="ECO:0000256" key="4">
    <source>
        <dbReference type="SAM" id="Phobius"/>
    </source>
</evidence>
<keyword evidence="1" id="KW-0433">Leucine-rich repeat</keyword>
<dbReference type="Pfam" id="PF13855">
    <property type="entry name" value="LRR_8"/>
    <property type="match status" value="1"/>
</dbReference>
<dbReference type="InterPro" id="IPR050541">
    <property type="entry name" value="LRR_TM_domain-containing"/>
</dbReference>
<evidence type="ECO:0000256" key="2">
    <source>
        <dbReference type="ARBA" id="ARBA00022729"/>
    </source>
</evidence>
<reference evidence="6" key="1">
    <citation type="submission" date="2023-01" db="EMBL/GenBank/DDBJ databases">
        <title>Key to firefly adult light organ development and bioluminescence: homeobox transcription factors regulate luciferase expression and transportation to peroxisome.</title>
        <authorList>
            <person name="Fu X."/>
        </authorList>
    </citation>
    <scope>NUCLEOTIDE SEQUENCE [LARGE SCALE GENOMIC DNA]</scope>
</reference>
<evidence type="ECO:0000256" key="3">
    <source>
        <dbReference type="ARBA" id="ARBA00022737"/>
    </source>
</evidence>
<dbReference type="EMBL" id="JARPUR010000001">
    <property type="protein sequence ID" value="KAK4884741.1"/>
    <property type="molecule type" value="Genomic_DNA"/>
</dbReference>
<keyword evidence="4" id="KW-1133">Transmembrane helix</keyword>
<proteinExistence type="predicted"/>
<gene>
    <name evidence="5" type="ORF">RN001_001012</name>
</gene>
<dbReference type="Gene3D" id="3.80.10.10">
    <property type="entry name" value="Ribonuclease Inhibitor"/>
    <property type="match status" value="2"/>
</dbReference>
<dbReference type="PROSITE" id="PS51450">
    <property type="entry name" value="LRR"/>
    <property type="match status" value="1"/>
</dbReference>
<evidence type="ECO:0000256" key="1">
    <source>
        <dbReference type="ARBA" id="ARBA00022614"/>
    </source>
</evidence>
<dbReference type="Pfam" id="PF00560">
    <property type="entry name" value="LRR_1"/>
    <property type="match status" value="1"/>
</dbReference>